<evidence type="ECO:0000256" key="14">
    <source>
        <dbReference type="ARBA" id="ARBA00022807"/>
    </source>
</evidence>
<comment type="subcellular location">
    <subcellularLocation>
        <location evidence="4">Host endoplasmic reticulum</location>
    </subcellularLocation>
    <subcellularLocation>
        <location evidence="5">Host membrane</location>
        <topology evidence="5">Single-pass membrane protein</topology>
    </subcellularLocation>
</comment>
<evidence type="ECO:0000256" key="10">
    <source>
        <dbReference type="ARBA" id="ARBA00022692"/>
    </source>
</evidence>
<dbReference type="InterPro" id="IPR043504">
    <property type="entry name" value="Peptidase_S1_PA_chymotrypsin"/>
</dbReference>
<keyword evidence="15" id="KW-0067">ATP-binding</keyword>
<feature type="domain" description="RdRp catalytic" evidence="22">
    <location>
        <begin position="1423"/>
        <end position="1550"/>
    </location>
</feature>
<evidence type="ECO:0000256" key="4">
    <source>
        <dbReference type="ARBA" id="ARBA00004354"/>
    </source>
</evidence>
<dbReference type="Pfam" id="PF00680">
    <property type="entry name" value="RdRP_1"/>
    <property type="match status" value="1"/>
</dbReference>
<dbReference type="PROSITE" id="PS51874">
    <property type="entry name" value="PCV_3C_PRO"/>
    <property type="match status" value="1"/>
</dbReference>
<keyword evidence="8" id="KW-0645">Protease</keyword>
<evidence type="ECO:0000256" key="1">
    <source>
        <dbReference type="ARBA" id="ARBA00002583"/>
    </source>
</evidence>
<sequence length="1853" mass="206556">MASELASVCVGFLRCSMGLQSTKDFVEREFAGNPLKDLIYMHLCFFDANSMAIDYNAGLNNAQMFSAQAVRARFAILKAHAYGNVLTGKYDKNKMLEYNHETCTNWFDCDFVMDSRDGNENLATSSDAEVFPPSKVTSLDTQAMVGQSIISSVQRAASIILEKCAKFTTKTLENFLICLKDAIRGAFASWMPNIEQAFSWFGNIFEVLKRWASSIHDGISGLLVGIEECLYMGVAIVSSTCIVALIEKFLVATKMIASPCNAPSLFLAGITAAVGSTYLFTKGVEKSSIISDMMEFVSLSCGKLLNVAFGADLKGKIPQSEGQFGPSIVLESLAATMESWSTKSLNEVGRSFGAITQIKNGAVAMRDIVTYLFTSLGEIGSKVLGFESQVLSDLSILLGENVADWLDECDCMIAFMLEFTSNAREIFDRLAQLIEKGRSIRAGLLKTVHRGSPQVMALVTKALEKLTELHNSVVMAGSNGSRRAPFMVFFTGSSGVGKTSVVQRMGANWLQQEQLGSNEIYARNGQDPFWSGYRRQAVVTYDDFGAVPGLISNEAEIINVVSRNPHAVNMADLKEKGMYFDSRLIIASSNFLAANPESGVHDSEAYERRRHCVIKVTLKNGVPYNPSDPCGNQEYTLLDSRSPFHALQTFESYEELWSFVYNRFKEHEEAEQIFLSSLPVPEGTEAEALKNLVGISVAIGSIGPSAVMKYAATHLPGHHFLISDGDIVYFWLENGMVTRVNIKNLGLSNLEKAELQQRSLACALTYQNLSKLFPTLNPLAVLYAKNIVKKGWVLENLTVSPTCTDEFMRGQIAHLPEWQKAYLYVLGKHLQDSGDKGWFRNCLEETKKALRSSYVWEYKKWPFAMKLAVGTLIAIFGGTVVYAMLQSLWGCAGEASFVVGAAALFSEGCKLDAQSLPPNKAAGEYLFRNKKVRVRNWEGQAPCFGDTAGWIADNCMATLNVFGNRIQVCLMPNRGFLIVNHFAEAIPSGSMVHLESSLSSTYFVWEKKKLTLFEGNELALYVAPVIPKMVDSFQTRVVYDAESLPDSFKATFFSYKYDAVLQQMVPEIGEIMCKKKSQVMTVCSGEYRRKVPLHLQYENNTIKGDCGSLIMVELEGKMKLVAVHVAGTGQLASACFIPFDERFTQTTGQSAFVMNYTEWASPEILGPGCRVIGAISKEHQVSVGGKTGFVETPESWHLNTPCDKLPSVLGRNDPRLAGTMNADYDPFSVGMTKYAKEAGPFDADTLVAVCEEIKETWYDARGDFTFEEVSLEVALNGVANLEYFDAIVLSTSEGYPYRLERNPGDKGKARYVEGDAGDYTISDKQMLEDITWFEEESKMRVPDLYCIECVKDERLPKRKVLEKPKSRLFTVLPMSYNLVIRKKFLNFVRFFMTRRDVLPCQVGVNPYSREWSRIACKLLEKGNNILCCDYSRFDGFLPKCIMLKIGQLIGSFMGKNDEEVTQICNLLLACTGRYAICEKLLYRVENGIPSGFPLTVIVNSILNEILVKYAYRMCFADNPMIRESFDTHVALVVYGDDNLISVSDAISSKFNGEFLVDFFLRLSITVTDGVDKTKQGISFRKLTDCDFLKRNFKVLPDGEWVGPMSRESLWPQLHFVRAKKLEMADAYVANLNNILRELWLHGSEEVTELRRMAVKTLKWLEPSRLLTLGQIAEFYEEQRNGDCSFLAACNATENLDLLDPLIPGQLPVATQQILPGVVVAAEKHYVENLDEYFVISLSTLRKFKSPEDGMVISFPYGCGRGGLPTQQFMLENVIRKGCNIRKNFERALSEFNKKPKGVIVISQSSVIPAYVFTILLLAATGKINRVVSNVALTRPMQICKNLKSLPENFPDFF</sequence>
<evidence type="ECO:0000313" key="26">
    <source>
        <dbReference type="Proteomes" id="UP000203305"/>
    </source>
</evidence>
<dbReference type="EMBL" id="EU158250">
    <property type="protein sequence ID" value="ABX83032.1"/>
    <property type="molecule type" value="Genomic_RNA"/>
</dbReference>
<dbReference type="InterPro" id="IPR043128">
    <property type="entry name" value="Rev_trsase/Diguanyl_cyclase"/>
</dbReference>
<evidence type="ECO:0000256" key="5">
    <source>
        <dbReference type="ARBA" id="ARBA00004379"/>
    </source>
</evidence>
<evidence type="ECO:0000256" key="3">
    <source>
        <dbReference type="ARBA" id="ARBA00003682"/>
    </source>
</evidence>
<dbReference type="Pfam" id="PF00910">
    <property type="entry name" value="RNA_helicase"/>
    <property type="match status" value="1"/>
</dbReference>
<evidence type="ECO:0000256" key="19">
    <source>
        <dbReference type="ARBA" id="ARBA00032135"/>
    </source>
</evidence>
<dbReference type="InterPro" id="IPR000605">
    <property type="entry name" value="Helicase_SF3_ssDNA/RNA_vir"/>
</dbReference>
<keyword evidence="7" id="KW-0696">RNA-directed RNA polymerase</keyword>
<evidence type="ECO:0000256" key="13">
    <source>
        <dbReference type="ARBA" id="ARBA00022801"/>
    </source>
</evidence>
<protein>
    <recommendedName>
        <fullName evidence="6">RNA1 polyprotein</fullName>
    </recommendedName>
    <alternativeName>
        <fullName evidence="19">Genome polyprotein B</fullName>
    </alternativeName>
</protein>
<evidence type="ECO:0000259" key="23">
    <source>
        <dbReference type="PROSITE" id="PS51218"/>
    </source>
</evidence>
<dbReference type="GO" id="GO:0005524">
    <property type="term" value="F:ATP binding"/>
    <property type="evidence" value="ECO:0007669"/>
    <property type="project" value="UniProtKB-KW"/>
</dbReference>
<feature type="transmembrane region" description="Helical" evidence="21">
    <location>
        <begin position="1798"/>
        <end position="1819"/>
    </location>
</feature>
<dbReference type="Gene3D" id="1.20.960.20">
    <property type="match status" value="1"/>
</dbReference>
<evidence type="ECO:0000256" key="20">
    <source>
        <dbReference type="ARBA" id="ARBA00045667"/>
    </source>
</evidence>
<dbReference type="InterPro" id="IPR044067">
    <property type="entry name" value="PCV_3C_PRO"/>
</dbReference>
<evidence type="ECO:0000256" key="21">
    <source>
        <dbReference type="SAM" id="Phobius"/>
    </source>
</evidence>
<evidence type="ECO:0000256" key="11">
    <source>
        <dbReference type="ARBA" id="ARBA00022695"/>
    </source>
</evidence>
<dbReference type="Gene3D" id="2.40.10.10">
    <property type="entry name" value="Trypsin-like serine proteases"/>
    <property type="match status" value="1"/>
</dbReference>
<dbReference type="PRINTS" id="PR00918">
    <property type="entry name" value="CALICVIRUSNS"/>
</dbReference>
<dbReference type="SUPFAM" id="SSF50494">
    <property type="entry name" value="Trypsin-like serine proteases"/>
    <property type="match status" value="1"/>
</dbReference>
<evidence type="ECO:0000256" key="9">
    <source>
        <dbReference type="ARBA" id="ARBA00022679"/>
    </source>
</evidence>
<organism evidence="25 26">
    <name type="scientific">Mikania micrantha mosaic virus</name>
    <dbReference type="NCBI Taxonomy" id="487492"/>
    <lineage>
        <taxon>Viruses</taxon>
        <taxon>Riboviria</taxon>
        <taxon>Orthornavirae</taxon>
        <taxon>Pisuviricota</taxon>
        <taxon>Pisoniviricetes</taxon>
        <taxon>Picornavirales</taxon>
        <taxon>Secoviridae</taxon>
        <taxon>Comovirinae</taxon>
        <taxon>Fabavirus</taxon>
        <taxon>Fabavirus gentianae</taxon>
    </lineage>
</organism>
<comment type="function">
    <text evidence="1">Plays a role in RNA replication. It is covalently linked to the 5'terminus of both viral single-stranded RNA1 and RNA2 molecules.</text>
</comment>
<dbReference type="GO" id="GO:0033644">
    <property type="term" value="C:host cell membrane"/>
    <property type="evidence" value="ECO:0007669"/>
    <property type="project" value="UniProtKB-SubCell"/>
</dbReference>
<keyword evidence="9" id="KW-0808">Transferase</keyword>
<evidence type="ECO:0000256" key="7">
    <source>
        <dbReference type="ARBA" id="ARBA00022484"/>
    </source>
</evidence>
<dbReference type="GO" id="GO:0039694">
    <property type="term" value="P:viral RNA genome replication"/>
    <property type="evidence" value="ECO:0007669"/>
    <property type="project" value="InterPro"/>
</dbReference>
<keyword evidence="17 21" id="KW-1133">Transmembrane helix</keyword>
<dbReference type="RefSeq" id="YP_002158824.1">
    <property type="nucleotide sequence ID" value="NC_011190.1"/>
</dbReference>
<comment type="function">
    <text evidence="20">Down-regulates the RNA1 polyprotein processing and enhances trans-cleavage of RNA2 polyproteins. The protease cofactor and the putative helicase seem to target the replication complexes to ER membranes. Their physical association causes the membrane rearrangement of host ER that may result in formation of the small membranous vesicles that are the site of viral RNA synthesis.</text>
</comment>
<evidence type="ECO:0000256" key="6">
    <source>
        <dbReference type="ARBA" id="ARBA00020936"/>
    </source>
</evidence>
<dbReference type="Gene3D" id="3.30.70.270">
    <property type="match status" value="1"/>
</dbReference>
<evidence type="ECO:0000313" key="25">
    <source>
        <dbReference type="EMBL" id="ABX83032.1"/>
    </source>
</evidence>
<evidence type="ECO:0000259" key="24">
    <source>
        <dbReference type="PROSITE" id="PS51874"/>
    </source>
</evidence>
<keyword evidence="14" id="KW-0788">Thiol protease</keyword>
<keyword evidence="18" id="KW-1038">Host endoplasmic reticulum</keyword>
<dbReference type="GO" id="GO:0003723">
    <property type="term" value="F:RNA binding"/>
    <property type="evidence" value="ECO:0007669"/>
    <property type="project" value="InterPro"/>
</dbReference>
<dbReference type="InterPro" id="IPR001205">
    <property type="entry name" value="RNA-dir_pol_C"/>
</dbReference>
<keyword evidence="21" id="KW-0472">Membrane</keyword>
<dbReference type="GO" id="GO:0006508">
    <property type="term" value="P:proteolysis"/>
    <property type="evidence" value="ECO:0007669"/>
    <property type="project" value="UniProtKB-KW"/>
</dbReference>
<comment type="function">
    <text evidence="2">Thiol protease that cleaves the RNA1 and RNA2 polyproteins.</text>
</comment>
<evidence type="ECO:0000256" key="18">
    <source>
        <dbReference type="ARBA" id="ARBA00023184"/>
    </source>
</evidence>
<proteinExistence type="predicted"/>
<dbReference type="GO" id="GO:0003724">
    <property type="term" value="F:RNA helicase activity"/>
    <property type="evidence" value="ECO:0007669"/>
    <property type="project" value="InterPro"/>
</dbReference>
<dbReference type="InterPro" id="IPR007094">
    <property type="entry name" value="RNA-dir_pol_PSvirus"/>
</dbReference>
<dbReference type="PROSITE" id="PS50507">
    <property type="entry name" value="RDRP_SSRNA_POS"/>
    <property type="match status" value="1"/>
</dbReference>
<evidence type="ECO:0000256" key="12">
    <source>
        <dbReference type="ARBA" id="ARBA00022741"/>
    </source>
</evidence>
<dbReference type="PROSITE" id="PS51218">
    <property type="entry name" value="SF3_HELICASE_2"/>
    <property type="match status" value="1"/>
</dbReference>
<keyword evidence="10 21" id="KW-0812">Transmembrane</keyword>
<feature type="domain" description="Peptidase C3" evidence="24">
    <location>
        <begin position="941"/>
        <end position="1143"/>
    </location>
</feature>
<evidence type="ECO:0000256" key="17">
    <source>
        <dbReference type="ARBA" id="ARBA00022989"/>
    </source>
</evidence>
<name>B5L2C4_9SECO</name>
<dbReference type="GO" id="GO:0044165">
    <property type="term" value="C:host cell endoplasmic reticulum"/>
    <property type="evidence" value="ECO:0007669"/>
    <property type="project" value="UniProtKB-SubCell"/>
</dbReference>
<dbReference type="GO" id="GO:0004197">
    <property type="term" value="F:cysteine-type endopeptidase activity"/>
    <property type="evidence" value="ECO:0007669"/>
    <property type="project" value="InterPro"/>
</dbReference>
<dbReference type="GO" id="GO:0006351">
    <property type="term" value="P:DNA-templated transcription"/>
    <property type="evidence" value="ECO:0007669"/>
    <property type="project" value="InterPro"/>
</dbReference>
<dbReference type="InterPro" id="IPR004004">
    <property type="entry name" value="Helic/Pol/Pept_Calicivir-typ"/>
</dbReference>
<keyword evidence="16" id="KW-0693">Viral RNA replication</keyword>
<feature type="domain" description="SF3 helicase" evidence="23">
    <location>
        <begin position="463"/>
        <end position="629"/>
    </location>
</feature>
<accession>B5L2C4</accession>
<reference evidence="25 26" key="1">
    <citation type="journal article" date="2008" name="Arch. Virol.">
        <title>Genome sequence and characterization of a new virus infecting Mikania micrantha H.B.K.</title>
        <authorList>
            <person name="Wang R.L."/>
            <person name="Ding L.W."/>
            <person name="Sun Q.Y."/>
            <person name="Li J."/>
            <person name="Xu Z.F."/>
            <person name="Peng S.L."/>
        </authorList>
    </citation>
    <scope>NUCLEOTIDE SEQUENCE [LARGE SCALE GENOMIC DNA]</scope>
    <source>
        <strain evidence="25">GZ1</strain>
    </source>
</reference>
<dbReference type="SUPFAM" id="SSF56672">
    <property type="entry name" value="DNA/RNA polymerases"/>
    <property type="match status" value="1"/>
</dbReference>
<dbReference type="Proteomes" id="UP000203305">
    <property type="component" value="Genome"/>
</dbReference>
<evidence type="ECO:0000256" key="8">
    <source>
        <dbReference type="ARBA" id="ARBA00022670"/>
    </source>
</evidence>
<comment type="function">
    <text evidence="3">Replicates the viral genome.</text>
</comment>
<evidence type="ECO:0000256" key="15">
    <source>
        <dbReference type="ARBA" id="ARBA00022840"/>
    </source>
</evidence>
<evidence type="ECO:0000256" key="16">
    <source>
        <dbReference type="ARBA" id="ARBA00022953"/>
    </source>
</evidence>
<keyword evidence="11" id="KW-0548">Nucleotidyltransferase</keyword>
<dbReference type="KEGG" id="vg:11493289"/>
<evidence type="ECO:0000259" key="22">
    <source>
        <dbReference type="PROSITE" id="PS50507"/>
    </source>
</evidence>
<dbReference type="InterPro" id="IPR014759">
    <property type="entry name" value="Helicase_SF3_ssRNA_vir"/>
</dbReference>
<dbReference type="InterPro" id="IPR043502">
    <property type="entry name" value="DNA/RNA_pol_sf"/>
</dbReference>
<evidence type="ECO:0000256" key="2">
    <source>
        <dbReference type="ARBA" id="ARBA00003602"/>
    </source>
</evidence>
<keyword evidence="13" id="KW-0378">Hydrolase</keyword>
<dbReference type="InterPro" id="IPR009003">
    <property type="entry name" value="Peptidase_S1_PA"/>
</dbReference>
<keyword evidence="12" id="KW-0547">Nucleotide-binding</keyword>
<dbReference type="GeneID" id="11493289"/>
<dbReference type="GO" id="GO:0003968">
    <property type="term" value="F:RNA-directed RNA polymerase activity"/>
    <property type="evidence" value="ECO:0007669"/>
    <property type="project" value="UniProtKB-KW"/>
</dbReference>